<dbReference type="InterPro" id="IPR011006">
    <property type="entry name" value="CheY-like_superfamily"/>
</dbReference>
<keyword evidence="5" id="KW-0804">Transcription</keyword>
<dbReference type="EMBL" id="JANYMP010000042">
    <property type="protein sequence ID" value="MCS7484194.1"/>
    <property type="molecule type" value="Genomic_DNA"/>
</dbReference>
<keyword evidence="3" id="KW-0805">Transcription regulation</keyword>
<dbReference type="CDD" id="cd17624">
    <property type="entry name" value="REC_OmpR_PmrA-like"/>
    <property type="match status" value="1"/>
</dbReference>
<dbReference type="AlphaFoldDB" id="A0A9X2VY89"/>
<dbReference type="InterPro" id="IPR036388">
    <property type="entry name" value="WH-like_DNA-bd_sf"/>
</dbReference>
<accession>A0A9X2VY89</accession>
<organism evidence="10 11">
    <name type="scientific">Umezawaea endophytica</name>
    <dbReference type="NCBI Taxonomy" id="1654476"/>
    <lineage>
        <taxon>Bacteria</taxon>
        <taxon>Bacillati</taxon>
        <taxon>Actinomycetota</taxon>
        <taxon>Actinomycetes</taxon>
        <taxon>Pseudonocardiales</taxon>
        <taxon>Pseudonocardiaceae</taxon>
        <taxon>Umezawaea</taxon>
    </lineage>
</organism>
<dbReference type="SMART" id="SM00862">
    <property type="entry name" value="Trans_reg_C"/>
    <property type="match status" value="1"/>
</dbReference>
<evidence type="ECO:0000313" key="10">
    <source>
        <dbReference type="EMBL" id="MCS7484194.1"/>
    </source>
</evidence>
<dbReference type="InterPro" id="IPR001867">
    <property type="entry name" value="OmpR/PhoB-type_DNA-bd"/>
</dbReference>
<evidence type="ECO:0000256" key="7">
    <source>
        <dbReference type="PROSITE-ProRule" id="PRU01091"/>
    </source>
</evidence>
<dbReference type="Proteomes" id="UP001141259">
    <property type="component" value="Unassembled WGS sequence"/>
</dbReference>
<dbReference type="Pfam" id="PF00072">
    <property type="entry name" value="Response_reg"/>
    <property type="match status" value="1"/>
</dbReference>
<evidence type="ECO:0000259" key="8">
    <source>
        <dbReference type="PROSITE" id="PS50110"/>
    </source>
</evidence>
<dbReference type="GO" id="GO:0006355">
    <property type="term" value="P:regulation of DNA-templated transcription"/>
    <property type="evidence" value="ECO:0007669"/>
    <property type="project" value="InterPro"/>
</dbReference>
<dbReference type="Pfam" id="PF00486">
    <property type="entry name" value="Trans_reg_C"/>
    <property type="match status" value="1"/>
</dbReference>
<keyword evidence="11" id="KW-1185">Reference proteome</keyword>
<dbReference type="GO" id="GO:0000156">
    <property type="term" value="F:phosphorelay response regulator activity"/>
    <property type="evidence" value="ECO:0007669"/>
    <property type="project" value="TreeGrafter"/>
</dbReference>
<evidence type="ECO:0000256" key="6">
    <source>
        <dbReference type="PROSITE-ProRule" id="PRU00169"/>
    </source>
</evidence>
<dbReference type="Gene3D" id="6.10.250.690">
    <property type="match status" value="1"/>
</dbReference>
<feature type="modified residue" description="4-aspartylphosphate" evidence="6">
    <location>
        <position position="51"/>
    </location>
</feature>
<proteinExistence type="predicted"/>
<evidence type="ECO:0000259" key="9">
    <source>
        <dbReference type="PROSITE" id="PS51755"/>
    </source>
</evidence>
<dbReference type="PROSITE" id="PS50110">
    <property type="entry name" value="RESPONSE_REGULATORY"/>
    <property type="match status" value="1"/>
</dbReference>
<evidence type="ECO:0000256" key="2">
    <source>
        <dbReference type="ARBA" id="ARBA00023012"/>
    </source>
</evidence>
<protein>
    <submittedName>
        <fullName evidence="10">Response regulator transcription factor</fullName>
    </submittedName>
</protein>
<dbReference type="PROSITE" id="PS51755">
    <property type="entry name" value="OMPR_PHOB"/>
    <property type="match status" value="1"/>
</dbReference>
<evidence type="ECO:0000256" key="4">
    <source>
        <dbReference type="ARBA" id="ARBA00023125"/>
    </source>
</evidence>
<dbReference type="InterPro" id="IPR001789">
    <property type="entry name" value="Sig_transdc_resp-reg_receiver"/>
</dbReference>
<evidence type="ECO:0000313" key="11">
    <source>
        <dbReference type="Proteomes" id="UP001141259"/>
    </source>
</evidence>
<dbReference type="CDD" id="cd00383">
    <property type="entry name" value="trans_reg_C"/>
    <property type="match status" value="1"/>
</dbReference>
<dbReference type="PANTHER" id="PTHR48111">
    <property type="entry name" value="REGULATOR OF RPOS"/>
    <property type="match status" value="1"/>
</dbReference>
<keyword evidence="1 6" id="KW-0597">Phosphoprotein</keyword>
<dbReference type="SMART" id="SM00448">
    <property type="entry name" value="REC"/>
    <property type="match status" value="1"/>
</dbReference>
<dbReference type="GO" id="GO:0005829">
    <property type="term" value="C:cytosol"/>
    <property type="evidence" value="ECO:0007669"/>
    <property type="project" value="TreeGrafter"/>
</dbReference>
<comment type="caution">
    <text evidence="10">The sequence shown here is derived from an EMBL/GenBank/DDBJ whole genome shotgun (WGS) entry which is preliminary data.</text>
</comment>
<dbReference type="PANTHER" id="PTHR48111:SF36">
    <property type="entry name" value="TRANSCRIPTIONAL REGULATORY PROTEIN CUTR"/>
    <property type="match status" value="1"/>
</dbReference>
<keyword evidence="4 7" id="KW-0238">DNA-binding</keyword>
<feature type="DNA-binding region" description="OmpR/PhoB-type" evidence="7">
    <location>
        <begin position="124"/>
        <end position="219"/>
    </location>
</feature>
<dbReference type="InterPro" id="IPR039420">
    <property type="entry name" value="WalR-like"/>
</dbReference>
<dbReference type="Gene3D" id="3.40.50.2300">
    <property type="match status" value="1"/>
</dbReference>
<reference evidence="10" key="1">
    <citation type="submission" date="2022-08" db="EMBL/GenBank/DDBJ databases">
        <authorList>
            <person name="Tistechok S."/>
            <person name="Samborskyy M."/>
            <person name="Roman I."/>
        </authorList>
    </citation>
    <scope>NUCLEOTIDE SEQUENCE</scope>
    <source>
        <strain evidence="10">DSM 103496</strain>
    </source>
</reference>
<gene>
    <name evidence="10" type="ORF">NZH93_45820</name>
</gene>
<dbReference type="SUPFAM" id="SSF52172">
    <property type="entry name" value="CheY-like"/>
    <property type="match status" value="1"/>
</dbReference>
<sequence>MRVLAVEDDAELGHEVVSGLRQAGFAVDWVMDLASAEESLTANSYDCVLLDRGLPDGDGLDLLSRWRARRSRVPVLMLTAMDGIAERVAGFDNGADDYLGKPFAMAELVARVGALCRRAEQPRPSLVRIADLEVDAARRRVTRAGVMLSLTAKEFAVLELLCARRGQVVSRSDLIEHCWDAMAEPMSNVVDAVVVQLRRKLGPPPLIATSRGVGFVIDEIG</sequence>
<dbReference type="RefSeq" id="WP_259629645.1">
    <property type="nucleotide sequence ID" value="NZ_JANYMP010000042.1"/>
</dbReference>
<evidence type="ECO:0000256" key="1">
    <source>
        <dbReference type="ARBA" id="ARBA00022553"/>
    </source>
</evidence>
<dbReference type="Gene3D" id="1.10.10.10">
    <property type="entry name" value="Winged helix-like DNA-binding domain superfamily/Winged helix DNA-binding domain"/>
    <property type="match status" value="1"/>
</dbReference>
<feature type="domain" description="OmpR/PhoB-type" evidence="9">
    <location>
        <begin position="124"/>
        <end position="219"/>
    </location>
</feature>
<dbReference type="GO" id="GO:0000976">
    <property type="term" value="F:transcription cis-regulatory region binding"/>
    <property type="evidence" value="ECO:0007669"/>
    <property type="project" value="TreeGrafter"/>
</dbReference>
<evidence type="ECO:0000256" key="5">
    <source>
        <dbReference type="ARBA" id="ARBA00023163"/>
    </source>
</evidence>
<evidence type="ECO:0000256" key="3">
    <source>
        <dbReference type="ARBA" id="ARBA00023015"/>
    </source>
</evidence>
<feature type="domain" description="Response regulatory" evidence="8">
    <location>
        <begin position="2"/>
        <end position="116"/>
    </location>
</feature>
<keyword evidence="2" id="KW-0902">Two-component regulatory system</keyword>
<name>A0A9X2VY89_9PSEU</name>
<dbReference type="FunFam" id="3.40.50.2300:FF:000002">
    <property type="entry name" value="DNA-binding response regulator PhoP"/>
    <property type="match status" value="1"/>
</dbReference>
<dbReference type="GO" id="GO:0032993">
    <property type="term" value="C:protein-DNA complex"/>
    <property type="evidence" value="ECO:0007669"/>
    <property type="project" value="TreeGrafter"/>
</dbReference>